<dbReference type="GO" id="GO:0005634">
    <property type="term" value="C:nucleus"/>
    <property type="evidence" value="ECO:0007669"/>
    <property type="project" value="TreeGrafter"/>
</dbReference>
<dbReference type="CDD" id="cd14019">
    <property type="entry name" value="STKc_Cdc7"/>
    <property type="match status" value="1"/>
</dbReference>
<dbReference type="AlphaFoldDB" id="A0A0C3BG59"/>
<organism evidence="9 10">
    <name type="scientific">Piloderma croceum (strain F 1598)</name>
    <dbReference type="NCBI Taxonomy" id="765440"/>
    <lineage>
        <taxon>Eukaryota</taxon>
        <taxon>Fungi</taxon>
        <taxon>Dikarya</taxon>
        <taxon>Basidiomycota</taxon>
        <taxon>Agaricomycotina</taxon>
        <taxon>Agaricomycetes</taxon>
        <taxon>Agaricomycetidae</taxon>
        <taxon>Atheliales</taxon>
        <taxon>Atheliaceae</taxon>
        <taxon>Piloderma</taxon>
    </lineage>
</organism>
<reference evidence="9 10" key="1">
    <citation type="submission" date="2014-04" db="EMBL/GenBank/DDBJ databases">
        <authorList>
            <consortium name="DOE Joint Genome Institute"/>
            <person name="Kuo A."/>
            <person name="Tarkka M."/>
            <person name="Buscot F."/>
            <person name="Kohler A."/>
            <person name="Nagy L.G."/>
            <person name="Floudas D."/>
            <person name="Copeland A."/>
            <person name="Barry K.W."/>
            <person name="Cichocki N."/>
            <person name="Veneault-Fourrey C."/>
            <person name="LaButti K."/>
            <person name="Lindquist E.A."/>
            <person name="Lipzen A."/>
            <person name="Lundell T."/>
            <person name="Morin E."/>
            <person name="Murat C."/>
            <person name="Sun H."/>
            <person name="Tunlid A."/>
            <person name="Henrissat B."/>
            <person name="Grigoriev I.V."/>
            <person name="Hibbett D.S."/>
            <person name="Martin F."/>
            <person name="Nordberg H.P."/>
            <person name="Cantor M.N."/>
            <person name="Hua S.X."/>
        </authorList>
    </citation>
    <scope>NUCLEOTIDE SEQUENCE [LARGE SCALE GENOMIC DNA]</scope>
    <source>
        <strain evidence="9 10">F 1598</strain>
    </source>
</reference>
<feature type="compositionally biased region" description="Basic and acidic residues" evidence="7">
    <location>
        <begin position="1"/>
        <end position="13"/>
    </location>
</feature>
<dbReference type="SMART" id="SM00220">
    <property type="entry name" value="S_TKc"/>
    <property type="match status" value="1"/>
</dbReference>
<protein>
    <recommendedName>
        <fullName evidence="1">non-specific serine/threonine protein kinase</fullName>
        <ecNumber evidence="1">2.7.11.1</ecNumber>
    </recommendedName>
</protein>
<dbReference type="PROSITE" id="PS50011">
    <property type="entry name" value="PROTEIN_KINASE_DOM"/>
    <property type="match status" value="1"/>
</dbReference>
<evidence type="ECO:0000259" key="8">
    <source>
        <dbReference type="PROSITE" id="PS50011"/>
    </source>
</evidence>
<keyword evidence="3" id="KW-0808">Transferase</keyword>
<accession>A0A0C3BG59</accession>
<dbReference type="Gene3D" id="1.10.510.10">
    <property type="entry name" value="Transferase(Phosphotransferase) domain 1"/>
    <property type="match status" value="1"/>
</dbReference>
<evidence type="ECO:0000256" key="5">
    <source>
        <dbReference type="ARBA" id="ARBA00022777"/>
    </source>
</evidence>
<dbReference type="Proteomes" id="UP000054166">
    <property type="component" value="Unassembled WGS sequence"/>
</dbReference>
<keyword evidence="4" id="KW-0547">Nucleotide-binding</keyword>
<feature type="compositionally biased region" description="Acidic residues" evidence="7">
    <location>
        <begin position="14"/>
        <end position="45"/>
    </location>
</feature>
<feature type="non-terminal residue" evidence="9">
    <location>
        <position position="396"/>
    </location>
</feature>
<evidence type="ECO:0000256" key="6">
    <source>
        <dbReference type="ARBA" id="ARBA00022840"/>
    </source>
</evidence>
<dbReference type="OrthoDB" id="10020333at2759"/>
<evidence type="ECO:0000256" key="2">
    <source>
        <dbReference type="ARBA" id="ARBA00022527"/>
    </source>
</evidence>
<evidence type="ECO:0000256" key="4">
    <source>
        <dbReference type="ARBA" id="ARBA00022741"/>
    </source>
</evidence>
<dbReference type="EC" id="2.7.11.1" evidence="1"/>
<name>A0A0C3BG59_PILCF</name>
<feature type="domain" description="Protein kinase" evidence="8">
    <location>
        <begin position="76"/>
        <end position="396"/>
    </location>
</feature>
<dbReference type="InParanoid" id="A0A0C3BG59"/>
<evidence type="ECO:0000313" key="10">
    <source>
        <dbReference type="Proteomes" id="UP000054166"/>
    </source>
</evidence>
<sequence>MRDEEEEDVVVHDEGDEEADGEHEDDDDNNHDDQSSNDDDDDEESSLLLKPSSERDEILSEISDLQSSVPSLSPNYKIIDRLGTGTFSSVYKALDLHYHSKWDNTPWHGHHPSSSSAYYQSVKAREGSKVYVAVKRIYVTSNPERIRNEVAIMEDCRGCRHVSQLITAFRHEDQVVAIMPYHRNVDFREIFRVLPMPGIKAYFRCMFRALRDVHARGMIHRDVKPANFLFDPRTGIGTLCDFGLACRIEPGQTQGACLHTPASREFPHGRLRHRGDYDVEQIKKMQREARIKSSWLSEKVGYPDKDTRPHSKANRAGTRGFRAPEVLLKCNEQTGAIDVWSAGMILLFFLTGKFPLFQSGDDVEGLMEIATIIGRKKMEKTATLHSRTFATNVPSI</sequence>
<dbReference type="Gene3D" id="3.30.200.20">
    <property type="entry name" value="Phosphorylase Kinase, domain 1"/>
    <property type="match status" value="1"/>
</dbReference>
<dbReference type="PANTHER" id="PTHR44167:SF23">
    <property type="entry name" value="CDC7 KINASE, ISOFORM A-RELATED"/>
    <property type="match status" value="1"/>
</dbReference>
<dbReference type="STRING" id="765440.A0A0C3BG59"/>
<dbReference type="PANTHER" id="PTHR44167">
    <property type="entry name" value="OVARIAN-SPECIFIC SERINE/THREONINE-PROTEIN KINASE LOK-RELATED"/>
    <property type="match status" value="1"/>
</dbReference>
<keyword evidence="2" id="KW-0723">Serine/threonine-protein kinase</keyword>
<gene>
    <name evidence="9" type="ORF">PILCRDRAFT_77747</name>
</gene>
<evidence type="ECO:0000313" key="9">
    <source>
        <dbReference type="EMBL" id="KIM76342.1"/>
    </source>
</evidence>
<dbReference type="GO" id="GO:0005524">
    <property type="term" value="F:ATP binding"/>
    <property type="evidence" value="ECO:0007669"/>
    <property type="project" value="UniProtKB-KW"/>
</dbReference>
<feature type="region of interest" description="Disordered" evidence="7">
    <location>
        <begin position="1"/>
        <end position="55"/>
    </location>
</feature>
<reference evidence="10" key="2">
    <citation type="submission" date="2015-01" db="EMBL/GenBank/DDBJ databases">
        <title>Evolutionary Origins and Diversification of the Mycorrhizal Mutualists.</title>
        <authorList>
            <consortium name="DOE Joint Genome Institute"/>
            <consortium name="Mycorrhizal Genomics Consortium"/>
            <person name="Kohler A."/>
            <person name="Kuo A."/>
            <person name="Nagy L.G."/>
            <person name="Floudas D."/>
            <person name="Copeland A."/>
            <person name="Barry K.W."/>
            <person name="Cichocki N."/>
            <person name="Veneault-Fourrey C."/>
            <person name="LaButti K."/>
            <person name="Lindquist E.A."/>
            <person name="Lipzen A."/>
            <person name="Lundell T."/>
            <person name="Morin E."/>
            <person name="Murat C."/>
            <person name="Riley R."/>
            <person name="Ohm R."/>
            <person name="Sun H."/>
            <person name="Tunlid A."/>
            <person name="Henrissat B."/>
            <person name="Grigoriev I.V."/>
            <person name="Hibbett D.S."/>
            <person name="Martin F."/>
        </authorList>
    </citation>
    <scope>NUCLEOTIDE SEQUENCE [LARGE SCALE GENOMIC DNA]</scope>
    <source>
        <strain evidence="10">F 1598</strain>
    </source>
</reference>
<dbReference type="PROSITE" id="PS00108">
    <property type="entry name" value="PROTEIN_KINASE_ST"/>
    <property type="match status" value="1"/>
</dbReference>
<evidence type="ECO:0000256" key="3">
    <source>
        <dbReference type="ARBA" id="ARBA00022679"/>
    </source>
</evidence>
<keyword evidence="10" id="KW-1185">Reference proteome</keyword>
<keyword evidence="6" id="KW-0067">ATP-binding</keyword>
<proteinExistence type="predicted"/>
<dbReference type="FunCoup" id="A0A0C3BG59">
    <property type="interactions" value="423"/>
</dbReference>
<dbReference type="InterPro" id="IPR008271">
    <property type="entry name" value="Ser/Thr_kinase_AS"/>
</dbReference>
<dbReference type="InterPro" id="IPR011009">
    <property type="entry name" value="Kinase-like_dom_sf"/>
</dbReference>
<evidence type="ECO:0000256" key="7">
    <source>
        <dbReference type="SAM" id="MobiDB-lite"/>
    </source>
</evidence>
<dbReference type="InterPro" id="IPR000719">
    <property type="entry name" value="Prot_kinase_dom"/>
</dbReference>
<dbReference type="EMBL" id="KN833035">
    <property type="protein sequence ID" value="KIM76342.1"/>
    <property type="molecule type" value="Genomic_DNA"/>
</dbReference>
<keyword evidence="5" id="KW-0418">Kinase</keyword>
<dbReference type="GO" id="GO:0004674">
    <property type="term" value="F:protein serine/threonine kinase activity"/>
    <property type="evidence" value="ECO:0007669"/>
    <property type="project" value="UniProtKB-KW"/>
</dbReference>
<evidence type="ECO:0000256" key="1">
    <source>
        <dbReference type="ARBA" id="ARBA00012513"/>
    </source>
</evidence>
<dbReference type="SUPFAM" id="SSF56112">
    <property type="entry name" value="Protein kinase-like (PK-like)"/>
    <property type="match status" value="1"/>
</dbReference>
<dbReference type="GO" id="GO:0044773">
    <property type="term" value="P:mitotic DNA damage checkpoint signaling"/>
    <property type="evidence" value="ECO:0007669"/>
    <property type="project" value="TreeGrafter"/>
</dbReference>
<dbReference type="HOGENOM" id="CLU_000288_118_2_1"/>
<dbReference type="Pfam" id="PF00069">
    <property type="entry name" value="Pkinase"/>
    <property type="match status" value="2"/>
</dbReference>